<comment type="caution">
    <text evidence="11">The sequence shown here is derived from an EMBL/GenBank/DDBJ whole genome shotgun (WGS) entry which is preliminary data.</text>
</comment>
<feature type="active site" description="Proton acceptor" evidence="7">
    <location>
        <position position="2735"/>
    </location>
</feature>
<dbReference type="GO" id="GO:0005737">
    <property type="term" value="C:cytoplasm"/>
    <property type="evidence" value="ECO:0007669"/>
    <property type="project" value="TreeGrafter"/>
</dbReference>
<reference evidence="11 12" key="1">
    <citation type="submission" date="2023-11" db="EMBL/GenBank/DDBJ databases">
        <authorList>
            <person name="Okamura Y."/>
        </authorList>
    </citation>
    <scope>NUCLEOTIDE SEQUENCE [LARGE SCALE GENOMIC DNA]</scope>
</reference>
<evidence type="ECO:0000256" key="6">
    <source>
        <dbReference type="ARBA" id="ARBA00040495"/>
    </source>
</evidence>
<dbReference type="Proteomes" id="UP001497472">
    <property type="component" value="Unassembled WGS sequence"/>
</dbReference>
<dbReference type="PROSITE" id="PS00440">
    <property type="entry name" value="ACYLTRANSF_C_2"/>
    <property type="match status" value="1"/>
</dbReference>
<evidence type="ECO:0000259" key="10">
    <source>
        <dbReference type="Pfam" id="PF00755"/>
    </source>
</evidence>
<comment type="similarity">
    <text evidence="1">Belongs to the carnitine/choline acetyltransferase family.</text>
</comment>
<proteinExistence type="inferred from homology"/>
<evidence type="ECO:0000256" key="5">
    <source>
        <dbReference type="ARBA" id="ARBA00039091"/>
    </source>
</evidence>
<dbReference type="InterPro" id="IPR023213">
    <property type="entry name" value="CAT-like_dom_sf"/>
</dbReference>
<evidence type="ECO:0000313" key="11">
    <source>
        <dbReference type="EMBL" id="CAK1543739.1"/>
    </source>
</evidence>
<dbReference type="InterPro" id="IPR039551">
    <property type="entry name" value="Cho/carn_acyl_trans"/>
</dbReference>
<dbReference type="Gene3D" id="3.30.559.10">
    <property type="entry name" value="Chloramphenicol acetyltransferase-like domain"/>
    <property type="match status" value="1"/>
</dbReference>
<accession>A0AAV1J5N6</accession>
<dbReference type="EMBL" id="CAVLEF010000005">
    <property type="protein sequence ID" value="CAK1543739.1"/>
    <property type="molecule type" value="Genomic_DNA"/>
</dbReference>
<evidence type="ECO:0000256" key="4">
    <source>
        <dbReference type="ARBA" id="ARBA00023315"/>
    </source>
</evidence>
<dbReference type="PANTHER" id="PTHR22589:SF14">
    <property type="entry name" value="CHOLINE O-ACETYLTRANSFERASE"/>
    <property type="match status" value="1"/>
</dbReference>
<protein>
    <recommendedName>
        <fullName evidence="6">Choline O-acetyltransferase</fullName>
        <ecNumber evidence="5">2.3.1.6</ecNumber>
    </recommendedName>
</protein>
<keyword evidence="9" id="KW-0732">Signal</keyword>
<dbReference type="SUPFAM" id="SSF52777">
    <property type="entry name" value="CoA-dependent acyltransferases"/>
    <property type="match status" value="2"/>
</dbReference>
<dbReference type="GO" id="GO:0007274">
    <property type="term" value="P:neuromuscular synaptic transmission"/>
    <property type="evidence" value="ECO:0007669"/>
    <property type="project" value="TreeGrafter"/>
</dbReference>
<feature type="signal peptide" evidence="9">
    <location>
        <begin position="1"/>
        <end position="23"/>
    </location>
</feature>
<keyword evidence="12" id="KW-1185">Reference proteome</keyword>
<dbReference type="GO" id="GO:0045202">
    <property type="term" value="C:synapse"/>
    <property type="evidence" value="ECO:0007669"/>
    <property type="project" value="GOC"/>
</dbReference>
<feature type="region of interest" description="Disordered" evidence="8">
    <location>
        <begin position="2290"/>
        <end position="2309"/>
    </location>
</feature>
<dbReference type="InterPro" id="IPR000542">
    <property type="entry name" value="Carn_acyl_trans"/>
</dbReference>
<evidence type="ECO:0000256" key="1">
    <source>
        <dbReference type="ARBA" id="ARBA00005232"/>
    </source>
</evidence>
<keyword evidence="2" id="KW-0808">Transferase</keyword>
<evidence type="ECO:0000256" key="8">
    <source>
        <dbReference type="SAM" id="MobiDB-lite"/>
    </source>
</evidence>
<dbReference type="InterPro" id="IPR042231">
    <property type="entry name" value="Cho/carn_acyl_trans_2"/>
</dbReference>
<keyword evidence="3" id="KW-0530">Neurotransmitter biosynthesis</keyword>
<evidence type="ECO:0000256" key="9">
    <source>
        <dbReference type="SAM" id="SignalP"/>
    </source>
</evidence>
<dbReference type="PANTHER" id="PTHR22589">
    <property type="entry name" value="CARNITINE O-ACYLTRANSFERASE"/>
    <property type="match status" value="1"/>
</dbReference>
<evidence type="ECO:0000313" key="12">
    <source>
        <dbReference type="Proteomes" id="UP001497472"/>
    </source>
</evidence>
<evidence type="ECO:0000256" key="2">
    <source>
        <dbReference type="ARBA" id="ARBA00022679"/>
    </source>
</evidence>
<evidence type="ECO:0000256" key="3">
    <source>
        <dbReference type="ARBA" id="ARBA00022979"/>
    </source>
</evidence>
<dbReference type="GO" id="GO:0004102">
    <property type="term" value="F:choline O-acetyltransferase activity"/>
    <property type="evidence" value="ECO:0007669"/>
    <property type="project" value="UniProtKB-EC"/>
</dbReference>
<sequence>MCSILLRIFCAICILNCVSNVIALIRDVNSESPLLTKIIQSIDATRSDDHLYNVTLQLLKSLCLCIDVKINNVKLLERKTNALDFDEIKEQNNSIDVYKKIYNNTCVQLQNQMSKGVFNEHPTKRKTPPNKLRMYDNQHVENILYEALIAKRHHHKYSIHKYSLLRRKSFFDSSEHEVIVIFTINSKNTQNNATNVDRHELKKLIDSNAAIAIDVIDTKYENTFQEDIKRKFRSISECNLYSIYNFLATHHKNNKTRVFKLLRKNNSVKIYLDVVTDQKHDDLTIFCCVNGTLLPSCVSRIYYRKDEDEYHKRHSYRDTIQNIKTLIKLYEKNKDVLRYSGEDNSKECERVNNYTLNKQNIMQLIKQMEVILESEKLSNQKALTNYSKRLNINGTSSTSSILADIKKDALPLYLTDKVLQQQDFHITKYKKNTIKGITNSRLKYIIPKNLTLSTKPLRSQNIFKKETNKTITVGNTTFSHLTNSEKNKESNFNVSIKSYLNNGVTKITNLNVTSTIYDCINNFSVDRTSSTLVEPKLPTINLLSSRNIYKNVTQLAKSDTSATDINYVNRIRDSKSISMRVILASTTKQGLCNNPETFKSIQNLMSKVSKEDAKSPLSSSSSNVTSPENRVSHINVFLQDKENDRYLDNSTKPAFNKFTIEKTKKGGITKRIQNLFVKENDTGLNILNNTNRLNDNTVNRISTLINEESVYKKNTREKNLGNKIRNIISPLPALYQESKHITKQISFSNGISENISPSLYHLQNEYLTNQPPSKENTIASNIKKEERFQAVINKIISNKNIRPTSLYNSTLRRILVTNPERSMISTINMAHKVPTVTIKIYERNNIRATLPEYRAFGDADNLFTLNMNYNMRNSPVTEVPLRNTTVPVALTIVDRKSTQYVLTTTILSSNASIKNESFENKQSHTNPLLYKTKGDMQYYQNKTFESIESFISPAGFFNKIKTIQRSQRDSDINTRTSAFNFFAKFKSQKLGNVQKLYNTHFNVYNQTTPLYTSDLLLPLKLNTITRKTNALETTTNYRHNVITTLRPGQSSKVHTFKTRTTDLSTRRIVQETQSVIRSYQTPMHNRSSFSIKEINFPKTTGTFTKYSHTGNKVSPKKLKNILLKKAVGGYNEKWNIVVSSSAVPFTIRGVNELKSTLKSNYPEVNASVTLRRSNESMFSLRKIFQKGKTNYTTLAANPSYYSTIRTNKTHNIIKKRFGTSQGREHSKINTFLTTTHKYMNFKSSELQSVPNNAKLIKSLTVSRSNLIPHLILRQTEVIPHVLQKTIKCQTNSRKTVTESTNRKQNITTKQYSNAKQYQQNGNANKSIFYKPASFPKINNKNKTLEDQENRLQRVLLLNMTHFNNNKSLINSNKRKPLERRIPMSSLKYDRTEHAIQSPSNDFPDKKLTHKLKTETSITKSTMQYIKENYTVVLNKPTAFITIQTPNVQPKRYLTGMERENTTTYFIARHINEHFNKSNLLSTTNYVRKYLQNGAWNLWTNVTKMYHVEKNRNPIKFKLSLTTPMTKVNVSYNMDSNPLCRNVGTTSKFNSRKENFTSIVVSKYPTNSYNNLSLTKDSYYTAKKYRNTFKRTNQPTTPIAFMEPLLTSTYYFQQTTQMNINQTTLSLKKNPKSTAKYSMVKVAPSLSSKVVKNKTSAVFLTRQYLPNNSEDPFSGKTSSTKVFRKDNKKYSNLEDEVKLLKRIKGIKTASYDSTAKEITTNSLSPKDEIIHFSLTLQEIGNTDKKSVTQTNNNRQRLFATNSIPLKNTIQDKMKLKTNRLRLILTEISSSCDFIKANSKKAEDVIEHKNLTKPCLISNMNYIISSSMNDLNINDLENNYTTNNAVLKKTSNQLNKRNKTIIEKLFLSTSDKNNLLKDSLVSLRQDKATPFDSRSFIRNNFTEFQKKTKVTSDIMESNQLRKNITSENYTENNGTSNCTNIYRKVFLQNIYVGLPLLFANGKHVDQGNLTLNVVTDNKDGHLTKLKNVTIQDQYSSSMSRMFRTKASLTTNIETDLLTFRSNKTTNNSKVEIKLKYTFPYTTALQDDLRRNKLTFFGKDSFKFSTNLNFLTKTISMTTKKDSVSSNDFPITTKLYYKKEKQIKHKYLTTTTGVLKNFDRTNTPDSKILMSSTPTSKHYNYRHTKTYKKSKKIKYNTYKPKTEEDFDTSVNSLINRKKYTTIALTSTISKAHNFIAHPDKRVNGKNLFFNKENMHKVIQKNASKLLKKNSFKNVKTNGYVQLANTFLYPVKKINSANQRKVMKRIRLHKNREVLAMDTKDFFSRRFHDRAPFKEPPGTPLAPVTPVTPNPKQYELRPTFEKIDRALNPRDYFRPKPVIIDQESDFYKNNFLSHHHGNSLSLRERIELVRNNLPLQDYSQGAIENPLYLPRKMKPKFLRDRVDSFRNYLHNSDYVKASESDRNLDTFDPRFEKSPSYFRRRNVVETMTNTSRRPTRRKAITVFFLSPTVPYNSIYLQHRCYLYCQVTEWWLDDMYLKVRLPLPINSSPGMVFPKRHFAKMDEVADLAALYIDDLLDYKEMLDRDELPQERATSREKGQPLCMEQFYRLLGVCRVSGVGKDRLVLPVPPPDPDNCEELVIVACRNYFYAIPVKATDRGRLTAGEIQAQILHALVDAADAPPAPRVGLLTAMNRDDWAKARDQLNKDENNRCNLELLNRALCLICLDEAGGDRPDCDEDTNALLRAMHGSGTQYHSANRWFDKTVQLIISSDGTVGMCYEHSPAEGVAVVRLAERALARAEVADKPKPPPTLLPAPERLHWNLTPELQHTIEKATVDFDRAIKDLDLRVYTYRGYGREYMKSCRTSPDVYIQLALQYTYFKMYGHLVSTYESCSLRRFRDGRVDNIRASHSATLAWVTAMSAPDSPTALQPADDGQKKVSFNLQEGLKKIELFYEAARKQTSIMEANIQGLGTDNHLLGLREAARETLGFLPPLFTDQAYQRMIEFKLSTSQVATTTEGTFMGYGAVVPDGYGCSYNPKKDNVIFCISSFAASKVTGTEAFRQSLEEVLDSMKVMFDSHKSENNQK</sequence>
<evidence type="ECO:0000256" key="7">
    <source>
        <dbReference type="PIRSR" id="PIRSR600542-1"/>
    </source>
</evidence>
<dbReference type="Pfam" id="PF00755">
    <property type="entry name" value="Carn_acyltransf"/>
    <property type="match status" value="1"/>
</dbReference>
<feature type="domain" description="Choline/carnitine acyltransferase" evidence="10">
    <location>
        <begin position="2482"/>
        <end position="3021"/>
    </location>
</feature>
<dbReference type="GO" id="GO:0043005">
    <property type="term" value="C:neuron projection"/>
    <property type="evidence" value="ECO:0007669"/>
    <property type="project" value="TreeGrafter"/>
</dbReference>
<dbReference type="Gene3D" id="3.30.559.70">
    <property type="entry name" value="Choline/Carnitine o-acyltransferase, domain 2"/>
    <property type="match status" value="1"/>
</dbReference>
<dbReference type="GO" id="GO:0008292">
    <property type="term" value="P:acetylcholine biosynthetic process"/>
    <property type="evidence" value="ECO:0007669"/>
    <property type="project" value="TreeGrafter"/>
</dbReference>
<name>A0AAV1J5N6_9NEOP</name>
<dbReference type="EC" id="2.3.1.6" evidence="5"/>
<gene>
    <name evidence="11" type="ORF">LNINA_LOCUS3536</name>
</gene>
<keyword evidence="4" id="KW-0012">Acyltransferase</keyword>
<feature type="chain" id="PRO_5043370741" description="Choline O-acetyltransferase" evidence="9">
    <location>
        <begin position="24"/>
        <end position="3040"/>
    </location>
</feature>
<organism evidence="11 12">
    <name type="scientific">Leptosia nina</name>
    <dbReference type="NCBI Taxonomy" id="320188"/>
    <lineage>
        <taxon>Eukaryota</taxon>
        <taxon>Metazoa</taxon>
        <taxon>Ecdysozoa</taxon>
        <taxon>Arthropoda</taxon>
        <taxon>Hexapoda</taxon>
        <taxon>Insecta</taxon>
        <taxon>Pterygota</taxon>
        <taxon>Neoptera</taxon>
        <taxon>Endopterygota</taxon>
        <taxon>Lepidoptera</taxon>
        <taxon>Glossata</taxon>
        <taxon>Ditrysia</taxon>
        <taxon>Papilionoidea</taxon>
        <taxon>Pieridae</taxon>
        <taxon>Pierinae</taxon>
        <taxon>Leptosia</taxon>
    </lineage>
</organism>